<protein>
    <submittedName>
        <fullName evidence="2">Uncharacterized protein</fullName>
    </submittedName>
</protein>
<reference evidence="2" key="2">
    <citation type="submission" date="2024-05" db="EMBL/GenBank/DDBJ databases">
        <authorList>
            <person name="Wolfe A."/>
        </authorList>
    </citation>
    <scope>NUCLEOTIDE SEQUENCE</scope>
    <source>
        <strain evidence="2">UMB1064</strain>
    </source>
</reference>
<feature type="transmembrane region" description="Helical" evidence="1">
    <location>
        <begin position="96"/>
        <end position="113"/>
    </location>
</feature>
<feature type="transmembrane region" description="Helical" evidence="1">
    <location>
        <begin position="12"/>
        <end position="30"/>
    </location>
</feature>
<gene>
    <name evidence="2" type="ORF">QP460_010920</name>
</gene>
<proteinExistence type="predicted"/>
<sequence length="126" mass="13528">MMSLPSRPWQWVLFVALIAQIVLSLILVTGDYSQAPAAVGRDIYIVAGVTLVCSLIGSGCLPTATEFKLSRNCLLIMVIVTALAMFFAIMAGALTVWVIAPSLAMACGLLLLYRELALTRANQPQD</sequence>
<evidence type="ECO:0000313" key="3">
    <source>
        <dbReference type="Proteomes" id="UP001223646"/>
    </source>
</evidence>
<dbReference type="AlphaFoldDB" id="A0AAW9SW05"/>
<name>A0AAW9SW05_CORAY</name>
<keyword evidence="1" id="KW-0812">Transmembrane</keyword>
<organism evidence="2 3">
    <name type="scientific">Corynebacterium amycolatum</name>
    <dbReference type="NCBI Taxonomy" id="43765"/>
    <lineage>
        <taxon>Bacteria</taxon>
        <taxon>Bacillati</taxon>
        <taxon>Actinomycetota</taxon>
        <taxon>Actinomycetes</taxon>
        <taxon>Mycobacteriales</taxon>
        <taxon>Corynebacteriaceae</taxon>
        <taxon>Corynebacterium</taxon>
    </lineage>
</organism>
<comment type="caution">
    <text evidence="2">The sequence shown here is derived from an EMBL/GenBank/DDBJ whole genome shotgun (WGS) entry which is preliminary data.</text>
</comment>
<dbReference type="Proteomes" id="UP001223646">
    <property type="component" value="Unassembled WGS sequence"/>
</dbReference>
<feature type="transmembrane region" description="Helical" evidence="1">
    <location>
        <begin position="73"/>
        <end position="90"/>
    </location>
</feature>
<accession>A0AAW9SW05</accession>
<keyword evidence="1" id="KW-1133">Transmembrane helix</keyword>
<evidence type="ECO:0000313" key="2">
    <source>
        <dbReference type="EMBL" id="MEO3718092.1"/>
    </source>
</evidence>
<feature type="transmembrane region" description="Helical" evidence="1">
    <location>
        <begin position="42"/>
        <end position="61"/>
    </location>
</feature>
<dbReference type="RefSeq" id="WP_070856779.1">
    <property type="nucleotide sequence ID" value="NZ_CP175784.1"/>
</dbReference>
<keyword evidence="1" id="KW-0472">Membrane</keyword>
<reference evidence="2" key="1">
    <citation type="submission" date="2023-05" db="EMBL/GenBank/DDBJ databases">
        <authorList>
            <person name="Du J."/>
        </authorList>
    </citation>
    <scope>NUCLEOTIDE SEQUENCE</scope>
    <source>
        <strain evidence="2">UMB1064</strain>
    </source>
</reference>
<evidence type="ECO:0000256" key="1">
    <source>
        <dbReference type="SAM" id="Phobius"/>
    </source>
</evidence>
<dbReference type="EMBL" id="JASOOY020000034">
    <property type="protein sequence ID" value="MEO3718092.1"/>
    <property type="molecule type" value="Genomic_DNA"/>
</dbReference>